<dbReference type="KEGG" id="olu:OSTLU_15789"/>
<dbReference type="InterPro" id="IPR007714">
    <property type="entry name" value="CFA20_dom"/>
</dbReference>
<dbReference type="Gramene" id="ABO96532">
    <property type="protein sequence ID" value="ABO96532"/>
    <property type="gene ID" value="OSTLU_15789"/>
</dbReference>
<proteinExistence type="predicted"/>
<dbReference type="eggNOG" id="KOG3213">
    <property type="taxonomic scope" value="Eukaryota"/>
</dbReference>
<organism evidence="3 4">
    <name type="scientific">Ostreococcus lucimarinus (strain CCE9901)</name>
    <dbReference type="NCBI Taxonomy" id="436017"/>
    <lineage>
        <taxon>Eukaryota</taxon>
        <taxon>Viridiplantae</taxon>
        <taxon>Chlorophyta</taxon>
        <taxon>Mamiellophyceae</taxon>
        <taxon>Mamiellales</taxon>
        <taxon>Bathycoccaceae</taxon>
        <taxon>Ostreococcus</taxon>
    </lineage>
</organism>
<feature type="compositionally biased region" description="Basic and acidic residues" evidence="1">
    <location>
        <begin position="188"/>
        <end position="208"/>
    </location>
</feature>
<reference evidence="3 4" key="1">
    <citation type="journal article" date="2007" name="Proc. Natl. Acad. Sci. U.S.A.">
        <title>The tiny eukaryote Ostreococcus provides genomic insights into the paradox of plankton speciation.</title>
        <authorList>
            <person name="Palenik B."/>
            <person name="Grimwood J."/>
            <person name="Aerts A."/>
            <person name="Rouze P."/>
            <person name="Salamov A."/>
            <person name="Putnam N."/>
            <person name="Dupont C."/>
            <person name="Jorgensen R."/>
            <person name="Derelle E."/>
            <person name="Rombauts S."/>
            <person name="Zhou K."/>
            <person name="Otillar R."/>
            <person name="Merchant S.S."/>
            <person name="Podell S."/>
            <person name="Gaasterland T."/>
            <person name="Napoli C."/>
            <person name="Gendler K."/>
            <person name="Manuell A."/>
            <person name="Tai V."/>
            <person name="Vallon O."/>
            <person name="Piganeau G."/>
            <person name="Jancek S."/>
            <person name="Heijde M."/>
            <person name="Jabbari K."/>
            <person name="Bowler C."/>
            <person name="Lohr M."/>
            <person name="Robbens S."/>
            <person name="Werner G."/>
            <person name="Dubchak I."/>
            <person name="Pazour G.J."/>
            <person name="Ren Q."/>
            <person name="Paulsen I."/>
            <person name="Delwiche C."/>
            <person name="Schmutz J."/>
            <person name="Rokhsar D."/>
            <person name="Van de Peer Y."/>
            <person name="Moreau H."/>
            <person name="Grigoriev I.V."/>
        </authorList>
    </citation>
    <scope>NUCLEOTIDE SEQUENCE [LARGE SCALE GENOMIC DNA]</scope>
    <source>
        <strain evidence="3 4">CCE9901</strain>
    </source>
</reference>
<dbReference type="InterPro" id="IPR040441">
    <property type="entry name" value="CFA20/CFAP20DC"/>
</dbReference>
<protein>
    <recommendedName>
        <fullName evidence="2">CFA20 domain-containing protein</fullName>
    </recommendedName>
</protein>
<dbReference type="Proteomes" id="UP000001568">
    <property type="component" value="Chromosome 6"/>
</dbReference>
<feature type="region of interest" description="Disordered" evidence="1">
    <location>
        <begin position="230"/>
        <end position="251"/>
    </location>
</feature>
<feature type="compositionally biased region" description="Low complexity" evidence="1">
    <location>
        <begin position="235"/>
        <end position="248"/>
    </location>
</feature>
<gene>
    <name evidence="3" type="ORF">OSTLU_15789</name>
</gene>
<evidence type="ECO:0000313" key="4">
    <source>
        <dbReference type="Proteomes" id="UP000001568"/>
    </source>
</evidence>
<dbReference type="RefSeq" id="XP_001418239.1">
    <property type="nucleotide sequence ID" value="XM_001418202.1"/>
</dbReference>
<dbReference type="STRING" id="436017.A4RYX7"/>
<evidence type="ECO:0000259" key="2">
    <source>
        <dbReference type="Pfam" id="PF05018"/>
    </source>
</evidence>
<dbReference type="EMBL" id="CP000586">
    <property type="protein sequence ID" value="ABO96532.1"/>
    <property type="molecule type" value="Genomic_DNA"/>
</dbReference>
<feature type="domain" description="CFA20" evidence="2">
    <location>
        <begin position="2"/>
        <end position="106"/>
    </location>
</feature>
<dbReference type="Pfam" id="PF05018">
    <property type="entry name" value="CFA20_dom"/>
    <property type="match status" value="1"/>
</dbReference>
<feature type="compositionally biased region" description="Acidic residues" evidence="1">
    <location>
        <begin position="285"/>
        <end position="357"/>
    </location>
</feature>
<evidence type="ECO:0000256" key="1">
    <source>
        <dbReference type="SAM" id="MobiDB-lite"/>
    </source>
</evidence>
<dbReference type="OrthoDB" id="10261083at2759"/>
<sequence length="371" mass="41601">MGATQPILAMQLRASGGANFSFEVRVRDAADARRRLVFSSSFSEVRPTPLHCQVPLRDLPRDEWVTLLLPLVELVPVCFSSGSAGYRSIDAIVIRGECSIRKIFTLRGDTQAQAWTESRAGETPRQAIVIPRECDFPPGVRAAAHTVIPSQDPALYDAHEEECRVRERNREVRMPIKVAFGRRAPTSQRERLRERADAAPARASDDHTDVRWSDLDQIMSNLRVRDAGGAGVRHSLASSSSSSSYASSRRTADEAAEELDMRNVNVSLGNLSIHGGREHHRYADVDDEDVDEGDEDVDEGDEDVDEDEDNDYEDNDYDEDDYEDDDYEDDDYENDASRLEDDDEILSPFDGDVDDDHDDRAFDLDDSDVDA</sequence>
<dbReference type="PANTHER" id="PTHR12458">
    <property type="entry name" value="ORF PROTEIN"/>
    <property type="match status" value="1"/>
</dbReference>
<feature type="region of interest" description="Disordered" evidence="1">
    <location>
        <begin position="279"/>
        <end position="371"/>
    </location>
</feature>
<name>A4RYX7_OSTLU</name>
<dbReference type="AlphaFoldDB" id="A4RYX7"/>
<accession>A4RYX7</accession>
<dbReference type="HOGENOM" id="CLU_746777_0_0_1"/>
<dbReference type="GeneID" id="5002338"/>
<keyword evidence="4" id="KW-1185">Reference proteome</keyword>
<feature type="region of interest" description="Disordered" evidence="1">
    <location>
        <begin position="179"/>
        <end position="208"/>
    </location>
</feature>
<evidence type="ECO:0000313" key="3">
    <source>
        <dbReference type="EMBL" id="ABO96532.1"/>
    </source>
</evidence>